<protein>
    <submittedName>
        <fullName evidence="1">Uncharacterized protein</fullName>
    </submittedName>
</protein>
<sequence length="116" mass="12918">MASSSSKVWLFRTITVLLPFVILLLLEVVLRGVGFGQSVPLFINNPQAPSYLLPKPDVVSRYFSEPSAGPDVTIETNFFLAEKPKDGLRILYKAVRRQLVSLMALARQLLACWIIG</sequence>
<accession>A0A6N8FB15</accession>
<evidence type="ECO:0000313" key="2">
    <source>
        <dbReference type="Proteomes" id="UP000439994"/>
    </source>
</evidence>
<evidence type="ECO:0000313" key="1">
    <source>
        <dbReference type="EMBL" id="MUH72347.1"/>
    </source>
</evidence>
<dbReference type="RefSeq" id="WP_155695535.1">
    <property type="nucleotide sequence ID" value="NZ_WOCD01000003.1"/>
</dbReference>
<dbReference type="EMBL" id="WOCD01000003">
    <property type="protein sequence ID" value="MUH72347.1"/>
    <property type="molecule type" value="Genomic_DNA"/>
</dbReference>
<dbReference type="AlphaFoldDB" id="A0A6N8FB15"/>
<proteinExistence type="predicted"/>
<reference evidence="1 2" key="1">
    <citation type="submission" date="2019-11" db="EMBL/GenBank/DDBJ databases">
        <title>P. haliotis isolates from Z. marina roots.</title>
        <authorList>
            <person name="Cohen M."/>
            <person name="Jospin G."/>
            <person name="Eisen J.A."/>
            <person name="Coil D.A."/>
        </authorList>
    </citation>
    <scope>NUCLEOTIDE SEQUENCE [LARGE SCALE GENOMIC DNA]</scope>
    <source>
        <strain evidence="1 2">UCD-MCMsp1aY</strain>
    </source>
</reference>
<comment type="caution">
    <text evidence="1">The sequence shown here is derived from an EMBL/GenBank/DDBJ whole genome shotgun (WGS) entry which is preliminary data.</text>
</comment>
<gene>
    <name evidence="1" type="ORF">GNP35_07570</name>
</gene>
<keyword evidence="2" id="KW-1185">Reference proteome</keyword>
<name>A0A6N8FB15_9GAMM</name>
<dbReference type="Proteomes" id="UP000439994">
    <property type="component" value="Unassembled WGS sequence"/>
</dbReference>
<organism evidence="1 2">
    <name type="scientific">Psychrosphaera haliotis</name>
    <dbReference type="NCBI Taxonomy" id="555083"/>
    <lineage>
        <taxon>Bacteria</taxon>
        <taxon>Pseudomonadati</taxon>
        <taxon>Pseudomonadota</taxon>
        <taxon>Gammaproteobacteria</taxon>
        <taxon>Alteromonadales</taxon>
        <taxon>Pseudoalteromonadaceae</taxon>
        <taxon>Psychrosphaera</taxon>
    </lineage>
</organism>